<dbReference type="EMBL" id="JBHDLJ010000016">
    <property type="protein sequence ID" value="MFB0835938.1"/>
    <property type="molecule type" value="Genomic_DNA"/>
</dbReference>
<accession>A0ABV4UQJ0</accession>
<organism evidence="1 2">
    <name type="scientific">Arthrobacter halodurans</name>
    <dbReference type="NCBI Taxonomy" id="516699"/>
    <lineage>
        <taxon>Bacteria</taxon>
        <taxon>Bacillati</taxon>
        <taxon>Actinomycetota</taxon>
        <taxon>Actinomycetes</taxon>
        <taxon>Micrococcales</taxon>
        <taxon>Micrococcaceae</taxon>
        <taxon>Arthrobacter</taxon>
    </lineage>
</organism>
<sequence length="124" mass="13139">MSTAEPDVAERRLAGHTRVSTQALIGCARAVASEVFSVPAASVRVALNDEYGSLALSLSLPLPLTLRSHAADGAHPDGRPTVWERARDSRAAVRDRFVRLTGASVSRVDVRVTGIAPRPSRSIG</sequence>
<proteinExistence type="predicted"/>
<protein>
    <recommendedName>
        <fullName evidence="3">Asp23 family, cell envelope-related function</fullName>
    </recommendedName>
</protein>
<name>A0ABV4UQJ0_9MICC</name>
<keyword evidence="2" id="KW-1185">Reference proteome</keyword>
<evidence type="ECO:0000313" key="1">
    <source>
        <dbReference type="EMBL" id="MFB0835938.1"/>
    </source>
</evidence>
<comment type="caution">
    <text evidence="1">The sequence shown here is derived from an EMBL/GenBank/DDBJ whole genome shotgun (WGS) entry which is preliminary data.</text>
</comment>
<evidence type="ECO:0000313" key="2">
    <source>
        <dbReference type="Proteomes" id="UP001575652"/>
    </source>
</evidence>
<evidence type="ECO:0008006" key="3">
    <source>
        <dbReference type="Google" id="ProtNLM"/>
    </source>
</evidence>
<gene>
    <name evidence="1" type="ORF">ACETWP_15195</name>
</gene>
<dbReference type="RefSeq" id="WP_373973116.1">
    <property type="nucleotide sequence ID" value="NZ_JBHDLJ010000016.1"/>
</dbReference>
<reference evidence="1 2" key="1">
    <citation type="submission" date="2024-09" db="EMBL/GenBank/DDBJ databases">
        <authorList>
            <person name="Salinas-Garcia M.A."/>
            <person name="Prieme A."/>
        </authorList>
    </citation>
    <scope>NUCLEOTIDE SEQUENCE [LARGE SCALE GENOMIC DNA]</scope>
    <source>
        <strain evidence="1 2">DSM 21081</strain>
    </source>
</reference>
<dbReference type="Proteomes" id="UP001575652">
    <property type="component" value="Unassembled WGS sequence"/>
</dbReference>